<protein>
    <submittedName>
        <fullName evidence="2">Uncharacterized protein</fullName>
    </submittedName>
</protein>
<dbReference type="Proteomes" id="UP001595536">
    <property type="component" value="Unassembled WGS sequence"/>
</dbReference>
<sequence>METDAEFHISDDVIIARNPSAEFTVGAFLSLFMAMAMMSALVCALLG</sequence>
<evidence type="ECO:0000313" key="2">
    <source>
        <dbReference type="EMBL" id="MFC3266860.1"/>
    </source>
</evidence>
<reference evidence="3" key="1">
    <citation type="journal article" date="2019" name="Int. J. Syst. Evol. Microbiol.">
        <title>The Global Catalogue of Microorganisms (GCM) 10K type strain sequencing project: providing services to taxonomists for standard genome sequencing and annotation.</title>
        <authorList>
            <consortium name="The Broad Institute Genomics Platform"/>
            <consortium name="The Broad Institute Genome Sequencing Center for Infectious Disease"/>
            <person name="Wu L."/>
            <person name="Ma J."/>
        </authorList>
    </citation>
    <scope>NUCLEOTIDE SEQUENCE [LARGE SCALE GENOMIC DNA]</scope>
    <source>
        <strain evidence="3">CCM 7941</strain>
    </source>
</reference>
<dbReference type="EMBL" id="JBHRUV010000060">
    <property type="protein sequence ID" value="MFC3266860.1"/>
    <property type="molecule type" value="Genomic_DNA"/>
</dbReference>
<accession>A0ABV7LFZ1</accession>
<organism evidence="2 3">
    <name type="scientific">Camelimonas abortus</name>
    <dbReference type="NCBI Taxonomy" id="1017184"/>
    <lineage>
        <taxon>Bacteria</taxon>
        <taxon>Pseudomonadati</taxon>
        <taxon>Pseudomonadota</taxon>
        <taxon>Alphaproteobacteria</taxon>
        <taxon>Hyphomicrobiales</taxon>
        <taxon>Chelatococcaceae</taxon>
        <taxon>Camelimonas</taxon>
    </lineage>
</organism>
<keyword evidence="3" id="KW-1185">Reference proteome</keyword>
<keyword evidence="1" id="KW-0472">Membrane</keyword>
<keyword evidence="1" id="KW-1133">Transmembrane helix</keyword>
<comment type="caution">
    <text evidence="2">The sequence shown here is derived from an EMBL/GenBank/DDBJ whole genome shotgun (WGS) entry which is preliminary data.</text>
</comment>
<proteinExistence type="predicted"/>
<gene>
    <name evidence="2" type="ORF">ACFOEX_10930</name>
</gene>
<name>A0ABV7LFZ1_9HYPH</name>
<evidence type="ECO:0000256" key="1">
    <source>
        <dbReference type="SAM" id="Phobius"/>
    </source>
</evidence>
<evidence type="ECO:0000313" key="3">
    <source>
        <dbReference type="Proteomes" id="UP001595536"/>
    </source>
</evidence>
<keyword evidence="1" id="KW-0812">Transmembrane</keyword>
<dbReference type="RefSeq" id="WP_376830834.1">
    <property type="nucleotide sequence ID" value="NZ_JBHLWR010000006.1"/>
</dbReference>
<feature type="transmembrane region" description="Helical" evidence="1">
    <location>
        <begin position="27"/>
        <end position="46"/>
    </location>
</feature>